<dbReference type="AlphaFoldDB" id="A0ABD3Y8U7"/>
<dbReference type="Gene3D" id="3.40.470.10">
    <property type="entry name" value="Uracil-DNA glycosylase-like domain"/>
    <property type="match status" value="1"/>
</dbReference>
<protein>
    <recommendedName>
        <fullName evidence="4">Uracil-DNA glycosylase-like domain-containing protein</fullName>
    </recommendedName>
</protein>
<name>A0ABD3Y8U7_9GAMM</name>
<feature type="region of interest" description="Disordered" evidence="1">
    <location>
        <begin position="75"/>
        <end position="95"/>
    </location>
</feature>
<comment type="caution">
    <text evidence="2">The sequence shown here is derived from an EMBL/GenBank/DDBJ whole genome shotgun (WGS) entry which is preliminary data.</text>
</comment>
<organism evidence="2 3">
    <name type="scientific">Pseudoalteromonas fuliginea</name>
    <dbReference type="NCBI Taxonomy" id="1872678"/>
    <lineage>
        <taxon>Bacteria</taxon>
        <taxon>Pseudomonadati</taxon>
        <taxon>Pseudomonadota</taxon>
        <taxon>Gammaproteobacteria</taxon>
        <taxon>Alteromonadales</taxon>
        <taxon>Pseudoalteromonadaceae</taxon>
        <taxon>Pseudoalteromonas</taxon>
    </lineage>
</organism>
<evidence type="ECO:0000313" key="2">
    <source>
        <dbReference type="EMBL" id="KDC50706.1"/>
    </source>
</evidence>
<dbReference type="InterPro" id="IPR036895">
    <property type="entry name" value="Uracil-DNA_glycosylase-like_sf"/>
</dbReference>
<gene>
    <name evidence="2" type="ORF">DC53_11570</name>
</gene>
<evidence type="ECO:0000256" key="1">
    <source>
        <dbReference type="SAM" id="MobiDB-lite"/>
    </source>
</evidence>
<reference evidence="2 3" key="1">
    <citation type="submission" date="2014-04" db="EMBL/GenBank/DDBJ databases">
        <title>Pseudoalteromonas galatheae sp. nov., isolated from a deep-sea polychaete near Canal Concepcion, Chile.</title>
        <authorList>
            <person name="Machado H.R."/>
            <person name="Gram L."/>
            <person name="Vynne N.G."/>
        </authorList>
    </citation>
    <scope>NUCLEOTIDE SEQUENCE [LARGE SCALE GENOMIC DNA]</scope>
    <source>
        <strain evidence="2 3">KMM216</strain>
    </source>
</reference>
<dbReference type="RefSeq" id="WP_008136853.1">
    <property type="nucleotide sequence ID" value="NZ_JBBMQW010000047.1"/>
</dbReference>
<accession>A0ABD3Y8U7</accession>
<dbReference type="EMBL" id="JJNZ01000035">
    <property type="protein sequence ID" value="KDC50706.1"/>
    <property type="molecule type" value="Genomic_DNA"/>
</dbReference>
<sequence>MDIGIKKEQLLGIATQQFGHLYNRFGEGIYSSHETLKKGDVYLLGLNPGGSGECKLGNFMADTLVRTSNAFLDEEWEKPKKKSTSKQGNNKYAKGSAPLQKRIQGLLEGLDQSVADVCASNLIFTTSKSSSHEDYNFGFAGTFWPFHQAVIEIVRPKVIITFGNGKLHSPFGFLKSMYCDESNLNTFETIPAEHGERQCYGFKADINGRSTAIIGLPHLSYYSPNKEPILKWMKEFSGI</sequence>
<dbReference type="Proteomes" id="UP000027154">
    <property type="component" value="Unassembled WGS sequence"/>
</dbReference>
<proteinExistence type="predicted"/>
<evidence type="ECO:0000313" key="3">
    <source>
        <dbReference type="Proteomes" id="UP000027154"/>
    </source>
</evidence>
<evidence type="ECO:0008006" key="4">
    <source>
        <dbReference type="Google" id="ProtNLM"/>
    </source>
</evidence>